<sequence>MACVYGKIKGLNVRVFKWNQKHNVKINPTVSESQGLFKLRVKNEIRRVSQAKDGSVAKHNTFTEQQDTIKFDYQTLNDKDSMECWLRLAISTKKLFPFLTIPKLARDISNYLFSCFRFNNIINQTSSNKPMILIIVHVYMLGVGCTRTMPSLPTHYSSSKDEGNGGVIAKKRKIADVNGDSNEIELFVGKTDEEEILLATLSQVQAAVKVKKFYRDESVDDDDDDKCSICLERFKPDIVVATTPCSHVFHRDCVFQWLPKTGQCPLCRSFCTTEMRCSS</sequence>
<keyword evidence="1" id="KW-0479">Metal-binding</keyword>
<accession>A0A4V3WQQ6</accession>
<organism evidence="6 7">
    <name type="scientific">Camellia sinensis var. sinensis</name>
    <name type="common">China tea</name>
    <dbReference type="NCBI Taxonomy" id="542762"/>
    <lineage>
        <taxon>Eukaryota</taxon>
        <taxon>Viridiplantae</taxon>
        <taxon>Streptophyta</taxon>
        <taxon>Embryophyta</taxon>
        <taxon>Tracheophyta</taxon>
        <taxon>Spermatophyta</taxon>
        <taxon>Magnoliopsida</taxon>
        <taxon>eudicotyledons</taxon>
        <taxon>Gunneridae</taxon>
        <taxon>Pentapetalae</taxon>
        <taxon>asterids</taxon>
        <taxon>Ericales</taxon>
        <taxon>Theaceae</taxon>
        <taxon>Camellia</taxon>
    </lineage>
</organism>
<dbReference type="PANTHER" id="PTHR45931">
    <property type="entry name" value="SI:CH211-59O9.10"/>
    <property type="match status" value="1"/>
</dbReference>
<feature type="domain" description="RING-type" evidence="5">
    <location>
        <begin position="227"/>
        <end position="268"/>
    </location>
</feature>
<dbReference type="PROSITE" id="PS50089">
    <property type="entry name" value="ZF_RING_2"/>
    <property type="match status" value="1"/>
</dbReference>
<keyword evidence="2 4" id="KW-0863">Zinc-finger</keyword>
<dbReference type="PANTHER" id="PTHR45931:SF16">
    <property type="entry name" value="RING_U-BOX SUPERFAMILY PROTEIN"/>
    <property type="match status" value="1"/>
</dbReference>
<evidence type="ECO:0000256" key="1">
    <source>
        <dbReference type="ARBA" id="ARBA00022723"/>
    </source>
</evidence>
<dbReference type="SMART" id="SM00184">
    <property type="entry name" value="RING"/>
    <property type="match status" value="1"/>
</dbReference>
<dbReference type="GO" id="GO:0006511">
    <property type="term" value="P:ubiquitin-dependent protein catabolic process"/>
    <property type="evidence" value="ECO:0007669"/>
    <property type="project" value="TreeGrafter"/>
</dbReference>
<dbReference type="Gene3D" id="3.30.40.10">
    <property type="entry name" value="Zinc/RING finger domain, C3HC4 (zinc finger)"/>
    <property type="match status" value="1"/>
</dbReference>
<name>A0A4V3WQQ6_CAMSN</name>
<dbReference type="InterPro" id="IPR051834">
    <property type="entry name" value="RING_finger_E3_ligase"/>
</dbReference>
<protein>
    <recommendedName>
        <fullName evidence="5">RING-type domain-containing protein</fullName>
    </recommendedName>
</protein>
<dbReference type="EMBL" id="SDRB02001500">
    <property type="protein sequence ID" value="THG21217.1"/>
    <property type="molecule type" value="Genomic_DNA"/>
</dbReference>
<reference evidence="6 7" key="1">
    <citation type="journal article" date="2018" name="Proc. Natl. Acad. Sci. U.S.A.">
        <title>Draft genome sequence of Camellia sinensis var. sinensis provides insights into the evolution of the tea genome and tea quality.</title>
        <authorList>
            <person name="Wei C."/>
            <person name="Yang H."/>
            <person name="Wang S."/>
            <person name="Zhao J."/>
            <person name="Liu C."/>
            <person name="Gao L."/>
            <person name="Xia E."/>
            <person name="Lu Y."/>
            <person name="Tai Y."/>
            <person name="She G."/>
            <person name="Sun J."/>
            <person name="Cao H."/>
            <person name="Tong W."/>
            <person name="Gao Q."/>
            <person name="Li Y."/>
            <person name="Deng W."/>
            <person name="Jiang X."/>
            <person name="Wang W."/>
            <person name="Chen Q."/>
            <person name="Zhang S."/>
            <person name="Li H."/>
            <person name="Wu J."/>
            <person name="Wang P."/>
            <person name="Li P."/>
            <person name="Shi C."/>
            <person name="Zheng F."/>
            <person name="Jian J."/>
            <person name="Huang B."/>
            <person name="Shan D."/>
            <person name="Shi M."/>
            <person name="Fang C."/>
            <person name="Yue Y."/>
            <person name="Li F."/>
            <person name="Li D."/>
            <person name="Wei S."/>
            <person name="Han B."/>
            <person name="Jiang C."/>
            <person name="Yin Y."/>
            <person name="Xia T."/>
            <person name="Zhang Z."/>
            <person name="Bennetzen J.L."/>
            <person name="Zhao S."/>
            <person name="Wan X."/>
        </authorList>
    </citation>
    <scope>NUCLEOTIDE SEQUENCE [LARGE SCALE GENOMIC DNA]</scope>
    <source>
        <strain evidence="7">cv. Shuchazao</strain>
        <tissue evidence="6">Leaf</tissue>
    </source>
</reference>
<evidence type="ECO:0000313" key="6">
    <source>
        <dbReference type="EMBL" id="THG21217.1"/>
    </source>
</evidence>
<dbReference type="Pfam" id="PF13639">
    <property type="entry name" value="zf-RING_2"/>
    <property type="match status" value="1"/>
</dbReference>
<keyword evidence="7" id="KW-1185">Reference proteome</keyword>
<evidence type="ECO:0000313" key="7">
    <source>
        <dbReference type="Proteomes" id="UP000306102"/>
    </source>
</evidence>
<dbReference type="GO" id="GO:0061630">
    <property type="term" value="F:ubiquitin protein ligase activity"/>
    <property type="evidence" value="ECO:0007669"/>
    <property type="project" value="TreeGrafter"/>
</dbReference>
<gene>
    <name evidence="6" type="ORF">TEA_028657</name>
</gene>
<dbReference type="AlphaFoldDB" id="A0A4V3WQQ6"/>
<evidence type="ECO:0000256" key="4">
    <source>
        <dbReference type="PROSITE-ProRule" id="PRU00175"/>
    </source>
</evidence>
<dbReference type="InterPro" id="IPR013083">
    <property type="entry name" value="Znf_RING/FYVE/PHD"/>
</dbReference>
<dbReference type="InterPro" id="IPR001841">
    <property type="entry name" value="Znf_RING"/>
</dbReference>
<comment type="caution">
    <text evidence="6">The sequence shown here is derived from an EMBL/GenBank/DDBJ whole genome shotgun (WGS) entry which is preliminary data.</text>
</comment>
<dbReference type="SUPFAM" id="SSF57850">
    <property type="entry name" value="RING/U-box"/>
    <property type="match status" value="1"/>
</dbReference>
<dbReference type="Proteomes" id="UP000306102">
    <property type="component" value="Unassembled WGS sequence"/>
</dbReference>
<keyword evidence="3" id="KW-0862">Zinc</keyword>
<dbReference type="GO" id="GO:0008270">
    <property type="term" value="F:zinc ion binding"/>
    <property type="evidence" value="ECO:0007669"/>
    <property type="project" value="UniProtKB-KW"/>
</dbReference>
<dbReference type="GO" id="GO:0005634">
    <property type="term" value="C:nucleus"/>
    <property type="evidence" value="ECO:0007669"/>
    <property type="project" value="TreeGrafter"/>
</dbReference>
<evidence type="ECO:0000259" key="5">
    <source>
        <dbReference type="PROSITE" id="PS50089"/>
    </source>
</evidence>
<evidence type="ECO:0000256" key="2">
    <source>
        <dbReference type="ARBA" id="ARBA00022771"/>
    </source>
</evidence>
<proteinExistence type="predicted"/>
<evidence type="ECO:0000256" key="3">
    <source>
        <dbReference type="ARBA" id="ARBA00022833"/>
    </source>
</evidence>